<accession>A0ABM8T1S9</accession>
<reference evidence="2 3" key="1">
    <citation type="submission" date="2021-02" db="EMBL/GenBank/DDBJ databases">
        <authorList>
            <person name="Vanwijnsberghe S."/>
        </authorList>
    </citation>
    <scope>NUCLEOTIDE SEQUENCE [LARGE SCALE GENOMIC DNA]</scope>
    <source>
        <strain evidence="2 3">R-69776</strain>
    </source>
</reference>
<evidence type="ECO:0000313" key="2">
    <source>
        <dbReference type="EMBL" id="CAE6850051.1"/>
    </source>
</evidence>
<sequence length="522" mass="55207">MTTVSSLITANLSPGSLSLNSIGSTVSATKLVTEETAATPESSTVVTISQAGATSPLPEYSASPTNESTARTLTLANNSNDSITMAMAGDVLSASLTNNKFYGLGSALLERFKTTGGDFLQSVQIAPANPVSSIGQTVQGSQADIRLTIQTKSGVEVDITLHSQDGSLTVGVKSNGKLTDAERSALAKLSGSFQDAIDGLSAIPPRLNLSGLTQFDPSVLSSVDLQSSVPVKGQPLQSIDFHADSAARTVSVIGPTGAMKISVDMSNSAIWGNQAQRTGAINQYLSQFDKTSSRGHGDASLMTMFKDAFTQMNSDYGVPSQQIPGTTYATSLGDADHAMLTGLADFNASITQAPTEANPMRLNEQDTFTYQVSQHTNIKGSELYGTISQNQRSHLAASYHMSLSAGAPLALTSMRSSQNYYYMQINDAAASTTYIASRNGELTDASLNQTADQSTRQSKYVMGRLISDTIAPFETSRSKDLLALLKPFLESDKPKSQGDIYLWQQTLSDVHNLVLPQPDSSA</sequence>
<feature type="compositionally biased region" description="Low complexity" evidence="1">
    <location>
        <begin position="35"/>
        <end position="44"/>
    </location>
</feature>
<name>A0ABM8T1S9_9BURK</name>
<comment type="caution">
    <text evidence="2">The sequence shown here is derived from an EMBL/GenBank/DDBJ whole genome shotgun (WGS) entry which is preliminary data.</text>
</comment>
<evidence type="ECO:0000313" key="3">
    <source>
        <dbReference type="Proteomes" id="UP000673821"/>
    </source>
</evidence>
<organism evidence="2 3">
    <name type="scientific">Paraburkholderia nemoris</name>
    <dbReference type="NCBI Taxonomy" id="2793076"/>
    <lineage>
        <taxon>Bacteria</taxon>
        <taxon>Pseudomonadati</taxon>
        <taxon>Pseudomonadota</taxon>
        <taxon>Betaproteobacteria</taxon>
        <taxon>Burkholderiales</taxon>
        <taxon>Burkholderiaceae</taxon>
        <taxon>Paraburkholderia</taxon>
    </lineage>
</organism>
<proteinExistence type="predicted"/>
<keyword evidence="3" id="KW-1185">Reference proteome</keyword>
<feature type="region of interest" description="Disordered" evidence="1">
    <location>
        <begin position="35"/>
        <end position="67"/>
    </location>
</feature>
<evidence type="ECO:0000256" key="1">
    <source>
        <dbReference type="SAM" id="MobiDB-lite"/>
    </source>
</evidence>
<dbReference type="RefSeq" id="WP_234477186.1">
    <property type="nucleotide sequence ID" value="NZ_CAJNBH010000035.1"/>
</dbReference>
<dbReference type="EMBL" id="CAJNBH010000035">
    <property type="protein sequence ID" value="CAE6850051.1"/>
    <property type="molecule type" value="Genomic_DNA"/>
</dbReference>
<gene>
    <name evidence="2" type="ORF">R69776_07453</name>
</gene>
<protein>
    <recommendedName>
        <fullName evidence="4">Lactate dehydrogenase</fullName>
    </recommendedName>
</protein>
<dbReference type="Proteomes" id="UP000673821">
    <property type="component" value="Unassembled WGS sequence"/>
</dbReference>
<evidence type="ECO:0008006" key="4">
    <source>
        <dbReference type="Google" id="ProtNLM"/>
    </source>
</evidence>